<evidence type="ECO:0000256" key="4">
    <source>
        <dbReference type="ARBA" id="ARBA00022553"/>
    </source>
</evidence>
<evidence type="ECO:0000256" key="1">
    <source>
        <dbReference type="ARBA" id="ARBA00000085"/>
    </source>
</evidence>
<dbReference type="SMART" id="SM00388">
    <property type="entry name" value="HisKA"/>
    <property type="match status" value="1"/>
</dbReference>
<gene>
    <name evidence="14" type="ORF">JIN84_05090</name>
</gene>
<dbReference type="InterPro" id="IPR004358">
    <property type="entry name" value="Sig_transdc_His_kin-like_C"/>
</dbReference>
<evidence type="ECO:0000256" key="5">
    <source>
        <dbReference type="ARBA" id="ARBA00022679"/>
    </source>
</evidence>
<evidence type="ECO:0000256" key="3">
    <source>
        <dbReference type="ARBA" id="ARBA00012438"/>
    </source>
</evidence>
<feature type="transmembrane region" description="Helical" evidence="11">
    <location>
        <begin position="177"/>
        <end position="200"/>
    </location>
</feature>
<keyword evidence="8 11" id="KW-1133">Transmembrane helix</keyword>
<dbReference type="SUPFAM" id="SSF55874">
    <property type="entry name" value="ATPase domain of HSP90 chaperone/DNA topoisomerase II/histidine kinase"/>
    <property type="match status" value="1"/>
</dbReference>
<comment type="caution">
    <text evidence="14">The sequence shown here is derived from an EMBL/GenBank/DDBJ whole genome shotgun (WGS) entry which is preliminary data.</text>
</comment>
<dbReference type="EC" id="2.7.13.3" evidence="3"/>
<evidence type="ECO:0000256" key="7">
    <source>
        <dbReference type="ARBA" id="ARBA00022777"/>
    </source>
</evidence>
<sequence length="476" mass="52703">MNLLFHSVRWRLQLWHALILLGVITALCMLAYRLAVEDRRERIDRELEAFERAFMRSFWEVQSRKNKEDKIPSTGELRQRFRSLENAQDFPLEMRDLFDPEAKDSTYLAFWDGNGQTLFRSANAPASLGCPKLSSSDGDRKVGTRGIYRELIQGGPRGFRSMVGRDISSDRMALARLGWQITGSGALFWLLGLLGGWWLAGRAIQPIEAISQTASRIAGGKLSERIDIAGTDNELTRLSQVLNETFDRLAAGIERQRDFTADASHELRTPLTVILSETSRGLKRERTAEEYQEVISNCSHAATRMRSLVESLLLLARQDDSPELRREVVDLSSVASDSIQLLQPLADQHGIRVIADLESARCSADPNALSIVAGNLISNAISHQPDGGEVRIRVFSEERQVVLEVADHGPGISAEHLPRLFDRFYRIDPARGSASGHSGLGLAIVRAIVENHQGGVAVESAPGEGATFRVSLPGMA</sequence>
<protein>
    <recommendedName>
        <fullName evidence="3">histidine kinase</fullName>
        <ecNumber evidence="3">2.7.13.3</ecNumber>
    </recommendedName>
</protein>
<dbReference type="Gene3D" id="1.10.287.130">
    <property type="match status" value="1"/>
</dbReference>
<dbReference type="SMART" id="SM00304">
    <property type="entry name" value="HAMP"/>
    <property type="match status" value="1"/>
</dbReference>
<keyword evidence="9" id="KW-0902">Two-component regulatory system</keyword>
<dbReference type="GO" id="GO:0005886">
    <property type="term" value="C:plasma membrane"/>
    <property type="evidence" value="ECO:0007669"/>
    <property type="project" value="TreeGrafter"/>
</dbReference>
<keyword evidence="5" id="KW-0808">Transferase</keyword>
<evidence type="ECO:0000313" key="14">
    <source>
        <dbReference type="EMBL" id="MBK1814979.1"/>
    </source>
</evidence>
<dbReference type="EMBL" id="JAENIK010000004">
    <property type="protein sequence ID" value="MBK1814979.1"/>
    <property type="molecule type" value="Genomic_DNA"/>
</dbReference>
<evidence type="ECO:0000256" key="11">
    <source>
        <dbReference type="SAM" id="Phobius"/>
    </source>
</evidence>
<dbReference type="GO" id="GO:0000155">
    <property type="term" value="F:phosphorelay sensor kinase activity"/>
    <property type="evidence" value="ECO:0007669"/>
    <property type="project" value="InterPro"/>
</dbReference>
<dbReference type="Gene3D" id="6.10.340.10">
    <property type="match status" value="1"/>
</dbReference>
<dbReference type="InterPro" id="IPR050428">
    <property type="entry name" value="TCS_sensor_his_kinase"/>
</dbReference>
<dbReference type="PRINTS" id="PR00344">
    <property type="entry name" value="BCTRLSENSOR"/>
</dbReference>
<dbReference type="Gene3D" id="3.30.565.10">
    <property type="entry name" value="Histidine kinase-like ATPase, C-terminal domain"/>
    <property type="match status" value="1"/>
</dbReference>
<reference evidence="14" key="1">
    <citation type="submission" date="2021-01" db="EMBL/GenBank/DDBJ databases">
        <title>Modified the classification status of verrucomicrobia.</title>
        <authorList>
            <person name="Feng X."/>
        </authorList>
    </citation>
    <scope>NUCLEOTIDE SEQUENCE</scope>
    <source>
        <strain evidence="14">JCM 18052</strain>
    </source>
</reference>
<feature type="transmembrane region" description="Helical" evidence="11">
    <location>
        <begin position="12"/>
        <end position="35"/>
    </location>
</feature>
<dbReference type="FunFam" id="3.30.565.10:FF:000006">
    <property type="entry name" value="Sensor histidine kinase WalK"/>
    <property type="match status" value="1"/>
</dbReference>
<name>A0A934R1E0_9BACT</name>
<dbReference type="CDD" id="cd06225">
    <property type="entry name" value="HAMP"/>
    <property type="match status" value="1"/>
</dbReference>
<evidence type="ECO:0000313" key="15">
    <source>
        <dbReference type="Proteomes" id="UP000600139"/>
    </source>
</evidence>
<dbReference type="InterPro" id="IPR005467">
    <property type="entry name" value="His_kinase_dom"/>
</dbReference>
<dbReference type="SMART" id="SM00387">
    <property type="entry name" value="HATPase_c"/>
    <property type="match status" value="1"/>
</dbReference>
<dbReference type="SUPFAM" id="SSF158472">
    <property type="entry name" value="HAMP domain-like"/>
    <property type="match status" value="1"/>
</dbReference>
<keyword evidence="6 11" id="KW-0812">Transmembrane</keyword>
<dbReference type="AlphaFoldDB" id="A0A934R1E0"/>
<dbReference type="PANTHER" id="PTHR45436">
    <property type="entry name" value="SENSOR HISTIDINE KINASE YKOH"/>
    <property type="match status" value="1"/>
</dbReference>
<comment type="subcellular location">
    <subcellularLocation>
        <location evidence="2">Membrane</location>
    </subcellularLocation>
</comment>
<dbReference type="RefSeq" id="WP_200349925.1">
    <property type="nucleotide sequence ID" value="NZ_BAABHZ010000010.1"/>
</dbReference>
<dbReference type="InterPro" id="IPR036097">
    <property type="entry name" value="HisK_dim/P_sf"/>
</dbReference>
<keyword evidence="4" id="KW-0597">Phosphoprotein</keyword>
<evidence type="ECO:0000259" key="12">
    <source>
        <dbReference type="PROSITE" id="PS50109"/>
    </source>
</evidence>
<keyword evidence="10 11" id="KW-0472">Membrane</keyword>
<evidence type="ECO:0000256" key="2">
    <source>
        <dbReference type="ARBA" id="ARBA00004370"/>
    </source>
</evidence>
<feature type="domain" description="HAMP" evidence="13">
    <location>
        <begin position="201"/>
        <end position="254"/>
    </location>
</feature>
<organism evidence="14 15">
    <name type="scientific">Luteolibacter yonseiensis</name>
    <dbReference type="NCBI Taxonomy" id="1144680"/>
    <lineage>
        <taxon>Bacteria</taxon>
        <taxon>Pseudomonadati</taxon>
        <taxon>Verrucomicrobiota</taxon>
        <taxon>Verrucomicrobiia</taxon>
        <taxon>Verrucomicrobiales</taxon>
        <taxon>Verrucomicrobiaceae</taxon>
        <taxon>Luteolibacter</taxon>
    </lineage>
</organism>
<evidence type="ECO:0000256" key="8">
    <source>
        <dbReference type="ARBA" id="ARBA00022989"/>
    </source>
</evidence>
<dbReference type="InterPro" id="IPR003661">
    <property type="entry name" value="HisK_dim/P_dom"/>
</dbReference>
<dbReference type="CDD" id="cd00082">
    <property type="entry name" value="HisKA"/>
    <property type="match status" value="1"/>
</dbReference>
<dbReference type="CDD" id="cd00075">
    <property type="entry name" value="HATPase"/>
    <property type="match status" value="1"/>
</dbReference>
<dbReference type="Pfam" id="PF00512">
    <property type="entry name" value="HisKA"/>
    <property type="match status" value="1"/>
</dbReference>
<dbReference type="Proteomes" id="UP000600139">
    <property type="component" value="Unassembled WGS sequence"/>
</dbReference>
<accession>A0A934R1E0</accession>
<dbReference type="PROSITE" id="PS50885">
    <property type="entry name" value="HAMP"/>
    <property type="match status" value="1"/>
</dbReference>
<proteinExistence type="predicted"/>
<comment type="catalytic activity">
    <reaction evidence="1">
        <text>ATP + protein L-histidine = ADP + protein N-phospho-L-histidine.</text>
        <dbReference type="EC" id="2.7.13.3"/>
    </reaction>
</comment>
<dbReference type="Pfam" id="PF00672">
    <property type="entry name" value="HAMP"/>
    <property type="match status" value="1"/>
</dbReference>
<evidence type="ECO:0000256" key="6">
    <source>
        <dbReference type="ARBA" id="ARBA00022692"/>
    </source>
</evidence>
<evidence type="ECO:0000259" key="13">
    <source>
        <dbReference type="PROSITE" id="PS50885"/>
    </source>
</evidence>
<dbReference type="SUPFAM" id="SSF47384">
    <property type="entry name" value="Homodimeric domain of signal transducing histidine kinase"/>
    <property type="match status" value="1"/>
</dbReference>
<dbReference type="PROSITE" id="PS50109">
    <property type="entry name" value="HIS_KIN"/>
    <property type="match status" value="1"/>
</dbReference>
<dbReference type="InterPro" id="IPR003660">
    <property type="entry name" value="HAMP_dom"/>
</dbReference>
<dbReference type="FunFam" id="1.10.287.130:FF:000001">
    <property type="entry name" value="Two-component sensor histidine kinase"/>
    <property type="match status" value="1"/>
</dbReference>
<dbReference type="Pfam" id="PF02518">
    <property type="entry name" value="HATPase_c"/>
    <property type="match status" value="1"/>
</dbReference>
<keyword evidence="7" id="KW-0418">Kinase</keyword>
<keyword evidence="15" id="KW-1185">Reference proteome</keyword>
<evidence type="ECO:0000256" key="9">
    <source>
        <dbReference type="ARBA" id="ARBA00023012"/>
    </source>
</evidence>
<dbReference type="PANTHER" id="PTHR45436:SF5">
    <property type="entry name" value="SENSOR HISTIDINE KINASE TRCS"/>
    <property type="match status" value="1"/>
</dbReference>
<feature type="domain" description="Histidine kinase" evidence="12">
    <location>
        <begin position="262"/>
        <end position="476"/>
    </location>
</feature>
<dbReference type="InterPro" id="IPR036890">
    <property type="entry name" value="HATPase_C_sf"/>
</dbReference>
<dbReference type="InterPro" id="IPR003594">
    <property type="entry name" value="HATPase_dom"/>
</dbReference>
<evidence type="ECO:0000256" key="10">
    <source>
        <dbReference type="ARBA" id="ARBA00023136"/>
    </source>
</evidence>